<evidence type="ECO:0000313" key="2">
    <source>
        <dbReference type="Proteomes" id="UP000422569"/>
    </source>
</evidence>
<proteinExistence type="predicted"/>
<accession>A0A6B8MBB3</accession>
<name>A0A6B8MBB3_9HYPH</name>
<evidence type="ECO:0000313" key="1">
    <source>
        <dbReference type="EMBL" id="QGM99928.1"/>
    </source>
</evidence>
<dbReference type="RefSeq" id="WP_016921308.1">
    <property type="nucleotide sequence ID" value="NZ_CP044332.1"/>
</dbReference>
<organism evidence="1 2">
    <name type="scientific">Methylocystis parvus</name>
    <dbReference type="NCBI Taxonomy" id="134"/>
    <lineage>
        <taxon>Bacteria</taxon>
        <taxon>Pseudomonadati</taxon>
        <taxon>Pseudomonadota</taxon>
        <taxon>Alphaproteobacteria</taxon>
        <taxon>Hyphomicrobiales</taxon>
        <taxon>Methylocystaceae</taxon>
        <taxon>Methylocystis</taxon>
    </lineage>
</organism>
<reference evidence="1 2" key="1">
    <citation type="submission" date="2019-09" db="EMBL/GenBank/DDBJ databases">
        <title>Isolation and complete genome sequencing of Methylocystis species.</title>
        <authorList>
            <person name="Rumah B.L."/>
            <person name="Stead C.E."/>
            <person name="Stevens B.C."/>
            <person name="Minton N.P."/>
            <person name="Grosse-Honebrink A."/>
            <person name="Zhang Y."/>
        </authorList>
    </citation>
    <scope>NUCLEOTIDE SEQUENCE [LARGE SCALE GENOMIC DNA]</scope>
    <source>
        <strain evidence="1 2">BRCS2</strain>
        <plasmid evidence="1 2">unnamed1</plasmid>
    </source>
</reference>
<dbReference type="EMBL" id="CP044332">
    <property type="protein sequence ID" value="QGM99928.1"/>
    <property type="molecule type" value="Genomic_DNA"/>
</dbReference>
<keyword evidence="2" id="KW-1185">Reference proteome</keyword>
<gene>
    <name evidence="1" type="ORF">F7D14_20270</name>
</gene>
<protein>
    <submittedName>
        <fullName evidence="1">Uncharacterized protein</fullName>
    </submittedName>
</protein>
<geneLocation type="plasmid" evidence="1">
    <name>unnamed1</name>
</geneLocation>
<sequence length="90" mass="10400">MEEKDYFVEAALYYGKSENRGRTLAFRRFGQAAEAIRFAVEELTPSILNGCKLEIGEAEYFGRAIRPLYDDSAFPLSRRKRASRRNNDTQ</sequence>
<dbReference type="Proteomes" id="UP000422569">
    <property type="component" value="Plasmid unnamed1"/>
</dbReference>
<dbReference type="AlphaFoldDB" id="A0A6B8MBB3"/>
<keyword evidence="1" id="KW-0614">Plasmid</keyword>
<dbReference type="KEGG" id="mpar:F7D14_20270"/>